<proteinExistence type="predicted"/>
<evidence type="ECO:0000313" key="1">
    <source>
        <dbReference type="EMBL" id="JAH03712.1"/>
    </source>
</evidence>
<sequence length="44" mass="5402">MEHFRKSFSFELLNHHTSFVSPLYFIKKNCKNLDTTFVRCFFLQ</sequence>
<reference evidence="1" key="2">
    <citation type="journal article" date="2015" name="Fish Shellfish Immunol.">
        <title>Early steps in the European eel (Anguilla anguilla)-Vibrio vulnificus interaction in the gills: Role of the RtxA13 toxin.</title>
        <authorList>
            <person name="Callol A."/>
            <person name="Pajuelo D."/>
            <person name="Ebbesson L."/>
            <person name="Teles M."/>
            <person name="MacKenzie S."/>
            <person name="Amaro C."/>
        </authorList>
    </citation>
    <scope>NUCLEOTIDE SEQUENCE</scope>
</reference>
<protein>
    <submittedName>
        <fullName evidence="1">Uncharacterized protein</fullName>
    </submittedName>
</protein>
<dbReference type="AlphaFoldDB" id="A0A0E9PHE4"/>
<accession>A0A0E9PHE4</accession>
<dbReference type="EMBL" id="GBXM01104865">
    <property type="protein sequence ID" value="JAH03712.1"/>
    <property type="molecule type" value="Transcribed_RNA"/>
</dbReference>
<name>A0A0E9PHE4_ANGAN</name>
<reference evidence="1" key="1">
    <citation type="submission" date="2014-11" db="EMBL/GenBank/DDBJ databases">
        <authorList>
            <person name="Amaro Gonzalez C."/>
        </authorList>
    </citation>
    <scope>NUCLEOTIDE SEQUENCE</scope>
</reference>
<organism evidence="1">
    <name type="scientific">Anguilla anguilla</name>
    <name type="common">European freshwater eel</name>
    <name type="synonym">Muraena anguilla</name>
    <dbReference type="NCBI Taxonomy" id="7936"/>
    <lineage>
        <taxon>Eukaryota</taxon>
        <taxon>Metazoa</taxon>
        <taxon>Chordata</taxon>
        <taxon>Craniata</taxon>
        <taxon>Vertebrata</taxon>
        <taxon>Euteleostomi</taxon>
        <taxon>Actinopterygii</taxon>
        <taxon>Neopterygii</taxon>
        <taxon>Teleostei</taxon>
        <taxon>Anguilliformes</taxon>
        <taxon>Anguillidae</taxon>
        <taxon>Anguilla</taxon>
    </lineage>
</organism>